<reference evidence="2 3" key="1">
    <citation type="journal article" date="2019" name="Int. J. Syst. Evol. Microbiol.">
        <title>The Global Catalogue of Microorganisms (GCM) 10K type strain sequencing project: providing services to taxonomists for standard genome sequencing and annotation.</title>
        <authorList>
            <consortium name="The Broad Institute Genomics Platform"/>
            <consortium name="The Broad Institute Genome Sequencing Center for Infectious Disease"/>
            <person name="Wu L."/>
            <person name="Ma J."/>
        </authorList>
    </citation>
    <scope>NUCLEOTIDE SEQUENCE [LARGE SCALE GENOMIC DNA]</scope>
    <source>
        <strain evidence="2 3">JCM 15589</strain>
    </source>
</reference>
<keyword evidence="3" id="KW-1185">Reference proteome</keyword>
<comment type="caution">
    <text evidence="2">The sequence shown here is derived from an EMBL/GenBank/DDBJ whole genome shotgun (WGS) entry which is preliminary data.</text>
</comment>
<evidence type="ECO:0000259" key="1">
    <source>
        <dbReference type="PROSITE" id="PS51674"/>
    </source>
</evidence>
<evidence type="ECO:0000313" key="3">
    <source>
        <dbReference type="Proteomes" id="UP001501138"/>
    </source>
</evidence>
<gene>
    <name evidence="2" type="ORF">GCM10009809_08220</name>
</gene>
<dbReference type="PROSITE" id="PS51674">
    <property type="entry name" value="4FE4S_WBL"/>
    <property type="match status" value="1"/>
</dbReference>
<sequence length="102" mass="11020">MTPIPTDLAEDYAVLLSVLDEVEDTGGTLPCRAVGLAASAAWLAQDEDEQRAAARACRECDALAACRWYVEAHPAEQGVLGGIVEAERRGRRGRPRRRTEAA</sequence>
<dbReference type="InterPro" id="IPR034768">
    <property type="entry name" value="4FE4S_WBL"/>
</dbReference>
<dbReference type="Pfam" id="PF02467">
    <property type="entry name" value="Whib"/>
    <property type="match status" value="1"/>
</dbReference>
<dbReference type="RefSeq" id="WP_344245949.1">
    <property type="nucleotide sequence ID" value="NZ_BAAAPM010000003.1"/>
</dbReference>
<name>A0ABN2IYS5_9MICO</name>
<evidence type="ECO:0000313" key="2">
    <source>
        <dbReference type="EMBL" id="GAA1714398.1"/>
    </source>
</evidence>
<organism evidence="2 3">
    <name type="scientific">Isoptericola hypogeus</name>
    <dbReference type="NCBI Taxonomy" id="300179"/>
    <lineage>
        <taxon>Bacteria</taxon>
        <taxon>Bacillati</taxon>
        <taxon>Actinomycetota</taxon>
        <taxon>Actinomycetes</taxon>
        <taxon>Micrococcales</taxon>
        <taxon>Promicromonosporaceae</taxon>
        <taxon>Isoptericola</taxon>
    </lineage>
</organism>
<protein>
    <recommendedName>
        <fullName evidence="1">4Fe-4S Wbl-type domain-containing protein</fullName>
    </recommendedName>
</protein>
<dbReference type="EMBL" id="BAAAPM010000003">
    <property type="protein sequence ID" value="GAA1714398.1"/>
    <property type="molecule type" value="Genomic_DNA"/>
</dbReference>
<proteinExistence type="predicted"/>
<feature type="domain" description="4Fe-4S Wbl-type" evidence="1">
    <location>
        <begin position="30"/>
        <end position="90"/>
    </location>
</feature>
<dbReference type="Proteomes" id="UP001501138">
    <property type="component" value="Unassembled WGS sequence"/>
</dbReference>
<accession>A0ABN2IYS5</accession>